<dbReference type="EMBL" id="JAKKFD010000011">
    <property type="protein sequence ID" value="MCG5442773.1"/>
    <property type="molecule type" value="Genomic_DNA"/>
</dbReference>
<evidence type="ECO:0000313" key="1">
    <source>
        <dbReference type="EMBL" id="MCG5442773.1"/>
    </source>
</evidence>
<proteinExistence type="predicted"/>
<dbReference type="RefSeq" id="WP_238678042.1">
    <property type="nucleotide sequence ID" value="NZ_JAKKFD010000011.1"/>
</dbReference>
<comment type="caution">
    <text evidence="1">The sequence shown here is derived from an EMBL/GenBank/DDBJ whole genome shotgun (WGS) entry which is preliminary data.</text>
</comment>
<dbReference type="Proteomes" id="UP001201629">
    <property type="component" value="Unassembled WGS sequence"/>
</dbReference>
<evidence type="ECO:0000313" key="2">
    <source>
        <dbReference type="Proteomes" id="UP001201629"/>
    </source>
</evidence>
<accession>A0ABS9MYJ3</accession>
<reference evidence="1 2" key="1">
    <citation type="submission" date="2022-01" db="EMBL/GenBank/DDBJ databases">
        <authorList>
            <person name="Riesco R."/>
            <person name="Trujillo M.E."/>
        </authorList>
    </citation>
    <scope>NUCLEOTIDE SEQUENCE [LARGE SCALE GENOMIC DNA]</scope>
    <source>
        <strain evidence="1 2">NIE79</strain>
    </source>
</reference>
<protein>
    <recommendedName>
        <fullName evidence="3">NmrA family transcriptional regulator</fullName>
    </recommendedName>
</protein>
<evidence type="ECO:0008006" key="3">
    <source>
        <dbReference type="Google" id="ProtNLM"/>
    </source>
</evidence>
<dbReference type="Gene3D" id="3.90.25.10">
    <property type="entry name" value="UDP-galactose 4-epimerase, domain 1"/>
    <property type="match status" value="1"/>
</dbReference>
<gene>
    <name evidence="1" type="ORF">NIE79_000560</name>
</gene>
<name>A0ABS9MYJ3_9ACTN</name>
<sequence length="81" mass="8824">MAALLSDITGRTVERVVVEDDEWRTAAIERGMPAGAADFTLGMYRAARGEEFAVTDPTLETVIGHRPVPVRTVLEAIVAQR</sequence>
<keyword evidence="2" id="KW-1185">Reference proteome</keyword>
<organism evidence="1 2">
    <name type="scientific">Micromonospora trifolii</name>
    <dbReference type="NCBI Taxonomy" id="2911208"/>
    <lineage>
        <taxon>Bacteria</taxon>
        <taxon>Bacillati</taxon>
        <taxon>Actinomycetota</taxon>
        <taxon>Actinomycetes</taxon>
        <taxon>Micromonosporales</taxon>
        <taxon>Micromonosporaceae</taxon>
        <taxon>Micromonospora</taxon>
    </lineage>
</organism>